<name>A0AAV0WIS0_9HEMI</name>
<evidence type="ECO:0000313" key="2">
    <source>
        <dbReference type="EMBL" id="CAI6355562.1"/>
    </source>
</evidence>
<evidence type="ECO:0000313" key="3">
    <source>
        <dbReference type="Proteomes" id="UP001160148"/>
    </source>
</evidence>
<feature type="region of interest" description="Disordered" evidence="1">
    <location>
        <begin position="18"/>
        <end position="73"/>
    </location>
</feature>
<gene>
    <name evidence="2" type="ORF">MEUPH1_LOCUS11398</name>
</gene>
<accession>A0AAV0WIS0</accession>
<organism evidence="2 3">
    <name type="scientific">Macrosiphum euphorbiae</name>
    <name type="common">potato aphid</name>
    <dbReference type="NCBI Taxonomy" id="13131"/>
    <lineage>
        <taxon>Eukaryota</taxon>
        <taxon>Metazoa</taxon>
        <taxon>Ecdysozoa</taxon>
        <taxon>Arthropoda</taxon>
        <taxon>Hexapoda</taxon>
        <taxon>Insecta</taxon>
        <taxon>Pterygota</taxon>
        <taxon>Neoptera</taxon>
        <taxon>Paraneoptera</taxon>
        <taxon>Hemiptera</taxon>
        <taxon>Sternorrhyncha</taxon>
        <taxon>Aphidomorpha</taxon>
        <taxon>Aphidoidea</taxon>
        <taxon>Aphididae</taxon>
        <taxon>Macrosiphini</taxon>
        <taxon>Macrosiphum</taxon>
    </lineage>
</organism>
<keyword evidence="3" id="KW-1185">Reference proteome</keyword>
<dbReference type="EMBL" id="CARXXK010000002">
    <property type="protein sequence ID" value="CAI6355562.1"/>
    <property type="molecule type" value="Genomic_DNA"/>
</dbReference>
<reference evidence="2 3" key="1">
    <citation type="submission" date="2023-01" db="EMBL/GenBank/DDBJ databases">
        <authorList>
            <person name="Whitehead M."/>
        </authorList>
    </citation>
    <scope>NUCLEOTIDE SEQUENCE [LARGE SCALE GENOMIC DNA]</scope>
</reference>
<comment type="caution">
    <text evidence="2">The sequence shown here is derived from an EMBL/GenBank/DDBJ whole genome shotgun (WGS) entry which is preliminary data.</text>
</comment>
<dbReference type="AlphaFoldDB" id="A0AAV0WIS0"/>
<evidence type="ECO:0000256" key="1">
    <source>
        <dbReference type="SAM" id="MobiDB-lite"/>
    </source>
</evidence>
<proteinExistence type="predicted"/>
<dbReference type="Proteomes" id="UP001160148">
    <property type="component" value="Unassembled WGS sequence"/>
</dbReference>
<feature type="compositionally biased region" description="Low complexity" evidence="1">
    <location>
        <begin position="49"/>
        <end position="62"/>
    </location>
</feature>
<sequence length="136" mass="15488">MDEIERRRIECLLESTEEDDLLGGFSSDDNDNNTPTYEPHDQNTDTEQSISSASSIGNISNESDSEYSYHESDDDLPISMRRKFFIGKDGTKWNRKPNVRVRIANYNKVTEKSGVKLIAKSAKTISVGCYFFQMIC</sequence>
<protein>
    <submittedName>
        <fullName evidence="2">Uncharacterized protein</fullName>
    </submittedName>
</protein>